<dbReference type="RefSeq" id="XP_007879922.1">
    <property type="nucleotide sequence ID" value="XM_007881731.1"/>
</dbReference>
<accession>A0A061HCQ1</accession>
<feature type="compositionally biased region" description="Polar residues" evidence="1">
    <location>
        <begin position="132"/>
        <end position="143"/>
    </location>
</feature>
<dbReference type="Proteomes" id="UP000053664">
    <property type="component" value="Unassembled WGS sequence"/>
</dbReference>
<feature type="compositionally biased region" description="Basic and acidic residues" evidence="1">
    <location>
        <begin position="167"/>
        <end position="186"/>
    </location>
</feature>
<feature type="compositionally biased region" description="Basic and acidic residues" evidence="1">
    <location>
        <begin position="212"/>
        <end position="225"/>
    </location>
</feature>
<feature type="compositionally biased region" description="Acidic residues" evidence="1">
    <location>
        <begin position="306"/>
        <end position="315"/>
    </location>
</feature>
<dbReference type="AlphaFoldDB" id="A0A061HCQ1"/>
<proteinExistence type="predicted"/>
<feature type="compositionally biased region" description="Polar residues" evidence="1">
    <location>
        <begin position="37"/>
        <end position="52"/>
    </location>
</feature>
<evidence type="ECO:0000313" key="3">
    <source>
        <dbReference type="Proteomes" id="UP000053664"/>
    </source>
</evidence>
<name>A0A061HCQ1_9BASI</name>
<evidence type="ECO:0000256" key="1">
    <source>
        <dbReference type="SAM" id="MobiDB-lite"/>
    </source>
</evidence>
<feature type="compositionally biased region" description="Basic and acidic residues" evidence="1">
    <location>
        <begin position="263"/>
        <end position="280"/>
    </location>
</feature>
<feature type="compositionally biased region" description="Polar residues" evidence="1">
    <location>
        <begin position="150"/>
        <end position="165"/>
    </location>
</feature>
<sequence length="367" mass="37903">MTTSIDTRPSEPIRQLADTTPDPVASDDFLRGREESLSNALGRTNNQSGVHTSSNIGTGASASTSSSHNDESDVEDHTAAAADEGGNKSLVGGVSAAAASVGGAVYAGANNVFQKAPDLGLTAAFSRWTGVGAQTGQDDTAGSTRDDADSTSTAGNEQEGSTTATAEAKEGVEEERGPSNPERLDKPQTAVGTEYGIPTSAGAGTTLSPDLTVREAADREKELRGNDQVGGKSAAVVGQDYRDQPCPTADAARAHPTSQPAEGKTDFADQHERERGRTEGEGEGDVDSSLRQSGSGGKDSERTLVDDDADGDDDSETARSKRSLGAKLKDKIKGEAKVIAGKVRKDEDAVLEGRAIKQGVDKTEVRV</sequence>
<dbReference type="GeneID" id="19318314"/>
<feature type="compositionally biased region" description="Basic and acidic residues" evidence="1">
    <location>
        <begin position="68"/>
        <end position="78"/>
    </location>
</feature>
<dbReference type="EMBL" id="KE361635">
    <property type="protein sequence ID" value="EPQ28381.1"/>
    <property type="molecule type" value="Genomic_DNA"/>
</dbReference>
<feature type="region of interest" description="Disordered" evidence="1">
    <location>
        <begin position="1"/>
        <end position="90"/>
    </location>
</feature>
<gene>
    <name evidence="2" type="ORF">PFL1_04208</name>
</gene>
<reference evidence="2 3" key="1">
    <citation type="journal article" date="2013" name="Plant Cell">
        <title>The transition from a phytopathogenic smut ancestor to an anamorphic biocontrol agent deciphered by comparative whole-genome analysis.</title>
        <authorList>
            <person name="Lefebvre F."/>
            <person name="Joly D.L."/>
            <person name="Labbe C."/>
            <person name="Teichmann B."/>
            <person name="Linning R."/>
            <person name="Belzile F."/>
            <person name="Bakkeren G."/>
            <person name="Belanger R.R."/>
        </authorList>
    </citation>
    <scope>NUCLEOTIDE SEQUENCE [LARGE SCALE GENOMIC DNA]</scope>
    <source>
        <strain evidence="2 3">PF-1</strain>
    </source>
</reference>
<dbReference type="HOGENOM" id="CLU_754651_0_0_1"/>
<organism evidence="2 3">
    <name type="scientific">Pseudozyma flocculosa PF-1</name>
    <dbReference type="NCBI Taxonomy" id="1277687"/>
    <lineage>
        <taxon>Eukaryota</taxon>
        <taxon>Fungi</taxon>
        <taxon>Dikarya</taxon>
        <taxon>Basidiomycota</taxon>
        <taxon>Ustilaginomycotina</taxon>
        <taxon>Ustilaginomycetes</taxon>
        <taxon>Ustilaginales</taxon>
        <taxon>Ustilaginaceae</taxon>
        <taxon>Pseudozyma</taxon>
    </lineage>
</organism>
<feature type="region of interest" description="Disordered" evidence="1">
    <location>
        <begin position="132"/>
        <end position="331"/>
    </location>
</feature>
<dbReference type="eggNOG" id="ENOG502T3G3">
    <property type="taxonomic scope" value="Eukaryota"/>
</dbReference>
<dbReference type="KEGG" id="pfp:PFL1_04208"/>
<feature type="compositionally biased region" description="Low complexity" evidence="1">
    <location>
        <begin position="53"/>
        <end position="67"/>
    </location>
</feature>
<protein>
    <submittedName>
        <fullName evidence="2">Uncharacterized protein</fullName>
    </submittedName>
</protein>
<evidence type="ECO:0000313" key="2">
    <source>
        <dbReference type="EMBL" id="EPQ28381.1"/>
    </source>
</evidence>
<dbReference type="OrthoDB" id="3268823at2759"/>